<reference evidence="5 6" key="1">
    <citation type="submission" date="2019-03" db="EMBL/GenBank/DDBJ databases">
        <title>The complete genome sequence of Swingsia samuiensis NBRC107927(T).</title>
        <authorList>
            <person name="Chua K.-O."/>
            <person name="Chan K.-G."/>
            <person name="See-Too W.-S."/>
        </authorList>
    </citation>
    <scope>NUCLEOTIDE SEQUENCE [LARGE SCALE GENOMIC DNA]</scope>
    <source>
        <strain evidence="5 6">AH83</strain>
    </source>
</reference>
<name>A0A4Y6UHY0_9PROT</name>
<gene>
    <name evidence="5" type="ORF">E3D00_02995</name>
</gene>
<dbReference type="GO" id="GO:0016301">
    <property type="term" value="F:kinase activity"/>
    <property type="evidence" value="ECO:0007669"/>
    <property type="project" value="UniProtKB-KW"/>
</dbReference>
<dbReference type="InterPro" id="IPR011611">
    <property type="entry name" value="PfkB_dom"/>
</dbReference>
<proteinExistence type="inferred from homology"/>
<evidence type="ECO:0000313" key="6">
    <source>
        <dbReference type="Proteomes" id="UP000316313"/>
    </source>
</evidence>
<keyword evidence="3 5" id="KW-0418">Kinase</keyword>
<dbReference type="InterPro" id="IPR002173">
    <property type="entry name" value="Carboh/pur_kinase_PfkB_CS"/>
</dbReference>
<dbReference type="Proteomes" id="UP000316313">
    <property type="component" value="Chromosome"/>
</dbReference>
<dbReference type="SUPFAM" id="SSF53613">
    <property type="entry name" value="Ribokinase-like"/>
    <property type="match status" value="1"/>
</dbReference>
<dbReference type="AlphaFoldDB" id="A0A4Y6UHY0"/>
<evidence type="ECO:0000313" key="5">
    <source>
        <dbReference type="EMBL" id="QDH16654.1"/>
    </source>
</evidence>
<evidence type="ECO:0000256" key="3">
    <source>
        <dbReference type="ARBA" id="ARBA00022777"/>
    </source>
</evidence>
<keyword evidence="2" id="KW-0808">Transferase</keyword>
<accession>A0A4Y6UHY0</accession>
<dbReference type="RefSeq" id="WP_141459815.1">
    <property type="nucleotide sequence ID" value="NZ_CP038141.1"/>
</dbReference>
<dbReference type="KEGG" id="ssam:E3D00_02995"/>
<dbReference type="EMBL" id="CP038141">
    <property type="protein sequence ID" value="QDH16654.1"/>
    <property type="molecule type" value="Genomic_DNA"/>
</dbReference>
<dbReference type="InterPro" id="IPR029056">
    <property type="entry name" value="Ribokinase-like"/>
</dbReference>
<sequence>MSVSRFDLLCIGNAIVDVLAHVETSVVAELGVTAGSMTLIDAEMAQKIERHIRIEKISGGGSAANTAVVASKMGAKVAYLGKVADDKTGQQFAEDVRAQGLAFPSSPLSQEQNIPTARCIVLITPDGQRTMFTYLGACTEFTPSDVDKETVESARITYLEGYLYDKPQAQAAFEQAAQFARQAGNKVALTLSDTFCVERHRAAFRALVAGHIDILFANEAEILALYETSDFDSASQQIAKETQLAVLTRAEKGAVVVAGEDRFDVPTQPVKVVDTTGAGDAFAAGFLAGLSKGRDLQKCAQLGNEAAAAIITRVGARPEDDFSLRA</sequence>
<dbReference type="PANTHER" id="PTHR43320:SF3">
    <property type="entry name" value="CARBOHYDRATE KINASE PFKB DOMAIN-CONTAINING PROTEIN"/>
    <property type="match status" value="1"/>
</dbReference>
<evidence type="ECO:0000256" key="1">
    <source>
        <dbReference type="ARBA" id="ARBA00010688"/>
    </source>
</evidence>
<evidence type="ECO:0000259" key="4">
    <source>
        <dbReference type="Pfam" id="PF00294"/>
    </source>
</evidence>
<keyword evidence="6" id="KW-1185">Reference proteome</keyword>
<dbReference type="OrthoDB" id="9813569at2"/>
<dbReference type="CDD" id="cd01168">
    <property type="entry name" value="adenosine_kinase"/>
    <property type="match status" value="1"/>
</dbReference>
<comment type="similarity">
    <text evidence="1">Belongs to the carbohydrate kinase PfkB family.</text>
</comment>
<protein>
    <submittedName>
        <fullName evidence="5">Adenosine kinase</fullName>
    </submittedName>
</protein>
<dbReference type="PROSITE" id="PS00584">
    <property type="entry name" value="PFKB_KINASES_2"/>
    <property type="match status" value="1"/>
</dbReference>
<dbReference type="InterPro" id="IPR052700">
    <property type="entry name" value="Carb_kinase_PfkB-like"/>
</dbReference>
<feature type="domain" description="Carbohydrate kinase PfkB" evidence="4">
    <location>
        <begin position="56"/>
        <end position="317"/>
    </location>
</feature>
<dbReference type="Gene3D" id="3.40.1190.20">
    <property type="match status" value="1"/>
</dbReference>
<organism evidence="5 6">
    <name type="scientific">Swingsia samuiensis</name>
    <dbReference type="NCBI Taxonomy" id="1293412"/>
    <lineage>
        <taxon>Bacteria</taxon>
        <taxon>Pseudomonadati</taxon>
        <taxon>Pseudomonadota</taxon>
        <taxon>Alphaproteobacteria</taxon>
        <taxon>Acetobacterales</taxon>
        <taxon>Acetobacteraceae</taxon>
        <taxon>Swingsia</taxon>
    </lineage>
</organism>
<evidence type="ECO:0000256" key="2">
    <source>
        <dbReference type="ARBA" id="ARBA00022679"/>
    </source>
</evidence>
<dbReference type="Pfam" id="PF00294">
    <property type="entry name" value="PfkB"/>
    <property type="match status" value="1"/>
</dbReference>
<dbReference type="PANTHER" id="PTHR43320">
    <property type="entry name" value="SUGAR KINASE"/>
    <property type="match status" value="1"/>
</dbReference>